<feature type="compositionally biased region" description="Basic and acidic residues" evidence="1">
    <location>
        <begin position="19"/>
        <end position="28"/>
    </location>
</feature>
<dbReference type="InterPro" id="IPR044229">
    <property type="entry name" value="NOA1"/>
</dbReference>
<name>A0A6G1ERM9_9ORYZ</name>
<dbReference type="PANTHER" id="PTHR47569">
    <property type="entry name" value="NO-ASSOCIATED PROTEIN 1, CHLOROPLASTIC/MITOCHONDRIAL"/>
    <property type="match status" value="1"/>
</dbReference>
<accession>A0A6G1ERM9</accession>
<reference evidence="2 3" key="1">
    <citation type="submission" date="2019-11" db="EMBL/GenBank/DDBJ databases">
        <title>Whole genome sequence of Oryza granulata.</title>
        <authorList>
            <person name="Li W."/>
        </authorList>
    </citation>
    <scope>NUCLEOTIDE SEQUENCE [LARGE SCALE GENOMIC DNA]</scope>
    <source>
        <strain evidence="3">cv. Menghai</strain>
        <tissue evidence="2">Leaf</tissue>
    </source>
</reference>
<evidence type="ECO:0000313" key="2">
    <source>
        <dbReference type="EMBL" id="KAF0927284.1"/>
    </source>
</evidence>
<gene>
    <name evidence="2" type="ORF">E2562_031488</name>
</gene>
<feature type="region of interest" description="Disordered" evidence="1">
    <location>
        <begin position="1"/>
        <end position="53"/>
    </location>
</feature>
<dbReference type="AlphaFoldDB" id="A0A6G1ERM9"/>
<protein>
    <submittedName>
        <fullName evidence="2">Uncharacterized protein</fullName>
    </submittedName>
</protein>
<dbReference type="EMBL" id="SPHZ02000003">
    <property type="protein sequence ID" value="KAF0927284.1"/>
    <property type="molecule type" value="Genomic_DNA"/>
</dbReference>
<proteinExistence type="predicted"/>
<dbReference type="PANTHER" id="PTHR47569:SF2">
    <property type="entry name" value="NO-ASSOCIATED PROTEIN 1, CHLOROPLASTIC_MITOCHONDRIAL"/>
    <property type="match status" value="1"/>
</dbReference>
<evidence type="ECO:0000256" key="1">
    <source>
        <dbReference type="SAM" id="MobiDB-lite"/>
    </source>
</evidence>
<comment type="caution">
    <text evidence="2">The sequence shown here is derived from an EMBL/GenBank/DDBJ whole genome shotgun (WGS) entry which is preliminary data.</text>
</comment>
<dbReference type="GO" id="GO:0003924">
    <property type="term" value="F:GTPase activity"/>
    <property type="evidence" value="ECO:0007669"/>
    <property type="project" value="InterPro"/>
</dbReference>
<feature type="compositionally biased region" description="Polar residues" evidence="1">
    <location>
        <begin position="8"/>
        <end position="17"/>
    </location>
</feature>
<evidence type="ECO:0000313" key="3">
    <source>
        <dbReference type="Proteomes" id="UP000479710"/>
    </source>
</evidence>
<keyword evidence="3" id="KW-1185">Reference proteome</keyword>
<organism evidence="2 3">
    <name type="scientific">Oryza meyeriana var. granulata</name>
    <dbReference type="NCBI Taxonomy" id="110450"/>
    <lineage>
        <taxon>Eukaryota</taxon>
        <taxon>Viridiplantae</taxon>
        <taxon>Streptophyta</taxon>
        <taxon>Embryophyta</taxon>
        <taxon>Tracheophyta</taxon>
        <taxon>Spermatophyta</taxon>
        <taxon>Magnoliopsida</taxon>
        <taxon>Liliopsida</taxon>
        <taxon>Poales</taxon>
        <taxon>Poaceae</taxon>
        <taxon>BOP clade</taxon>
        <taxon>Oryzoideae</taxon>
        <taxon>Oryzeae</taxon>
        <taxon>Oryzinae</taxon>
        <taxon>Oryza</taxon>
        <taxon>Oryza meyeriana</taxon>
    </lineage>
</organism>
<sequence length="133" mass="14595">MWKVPWNPQVSRTTPQSPHRKDELRRVGLEAGEVASLSSAGDELGETAAPSRGDRLLGSQLAAEAAACVLAPEDTERRRRRREKRKALARKPSGAARYGCGALLQTAEEAAPGYVDPSIYELVINARWSDTRR</sequence>
<dbReference type="Proteomes" id="UP000479710">
    <property type="component" value="Unassembled WGS sequence"/>
</dbReference>